<dbReference type="EMBL" id="JAEACU010000002">
    <property type="protein sequence ID" value="KAH7542540.1"/>
    <property type="molecule type" value="Genomic_DNA"/>
</dbReference>
<dbReference type="PROSITE" id="PS51375">
    <property type="entry name" value="PPR"/>
    <property type="match status" value="5"/>
</dbReference>
<dbReference type="Proteomes" id="UP000813462">
    <property type="component" value="Unassembled WGS sequence"/>
</dbReference>
<sequence length="537" mass="60697">MFSEAEKERKVQEVIEMLRKCRNLGDSGKALRGVPKNLGPVHESFLALLCLFAQFLKLEDFIERSNTYNCNYQELQHRMQNYATSGHLIEALETLNSMSLTLGKPTVYDYNCLMHCSLKSCNVSLEALYEVYRGMKRFGFAPNASTFNTLLNGMLSHGYLKFGYSITEEMYRNGFVPSFTFMSKLLKKTLKVGSLADSVSIFEFMLRLNYIPTESSLNLLISKLSKVGKIKEAYLVYSNMLVKGCFYAAYLHNPILWALCKSGQTYTALALMKKKGAVRDVCSYTALIYGLGREGLWEDLVRCLDEMHSYGCKPNTITYTIVIKSLCDNEKTKEALDFLAKMEREGCEPDLITYNVILRELCLKDSVEDSFGLIELIDQKGLSPNPYTYAALVGGLLKREETRVAYKILIDAISKGCADVAVYNIYFHCLCRVYGSREALHLLENKIKQGFMPRNATCNTIFRKLRRKERLPSMVAHGKDDHPLIPDLCLLNLGMLGMRIFCGAMMHGSNSSTKRSLKGGPKSTNEPLVKLPNDSEI</sequence>
<feature type="region of interest" description="Disordered" evidence="3">
    <location>
        <begin position="512"/>
        <end position="537"/>
    </location>
</feature>
<dbReference type="AlphaFoldDB" id="A0A978VUP5"/>
<evidence type="ECO:0000313" key="4">
    <source>
        <dbReference type="EMBL" id="KAH7542540.1"/>
    </source>
</evidence>
<gene>
    <name evidence="4" type="ORF">FEM48_Zijuj02G0085000</name>
</gene>
<evidence type="ECO:0000256" key="3">
    <source>
        <dbReference type="SAM" id="MobiDB-lite"/>
    </source>
</evidence>
<comment type="caution">
    <text evidence="4">The sequence shown here is derived from an EMBL/GenBank/DDBJ whole genome shotgun (WGS) entry which is preliminary data.</text>
</comment>
<dbReference type="Pfam" id="PF13812">
    <property type="entry name" value="PPR_3"/>
    <property type="match status" value="1"/>
</dbReference>
<proteinExistence type="predicted"/>
<dbReference type="InterPro" id="IPR011990">
    <property type="entry name" value="TPR-like_helical_dom_sf"/>
</dbReference>
<dbReference type="InterPro" id="IPR002885">
    <property type="entry name" value="PPR_rpt"/>
</dbReference>
<dbReference type="PANTHER" id="PTHR45613">
    <property type="entry name" value="PENTATRICOPEPTIDE REPEAT-CONTAINING PROTEIN"/>
    <property type="match status" value="1"/>
</dbReference>
<feature type="repeat" description="PPR" evidence="2">
    <location>
        <begin position="350"/>
        <end position="384"/>
    </location>
</feature>
<protein>
    <submittedName>
        <fullName evidence="4">Uncharacterized protein</fullName>
    </submittedName>
</protein>
<reference evidence="4" key="1">
    <citation type="journal article" date="2021" name="Front. Plant Sci.">
        <title>Chromosome-Scale Genome Assembly for Chinese Sour Jujube and Insights Into Its Genome Evolution and Domestication Signature.</title>
        <authorList>
            <person name="Shen L.-Y."/>
            <person name="Luo H."/>
            <person name="Wang X.-L."/>
            <person name="Wang X.-M."/>
            <person name="Qiu X.-J."/>
            <person name="Liu H."/>
            <person name="Zhou S.-S."/>
            <person name="Jia K.-H."/>
            <person name="Nie S."/>
            <person name="Bao Y.-T."/>
            <person name="Zhang R.-G."/>
            <person name="Yun Q.-Z."/>
            <person name="Chai Y.-H."/>
            <person name="Lu J.-Y."/>
            <person name="Li Y."/>
            <person name="Zhao S.-W."/>
            <person name="Mao J.-F."/>
            <person name="Jia S.-G."/>
            <person name="Mao Y.-M."/>
        </authorList>
    </citation>
    <scope>NUCLEOTIDE SEQUENCE</scope>
    <source>
        <strain evidence="4">AT0</strain>
        <tissue evidence="4">Leaf</tissue>
    </source>
</reference>
<feature type="repeat" description="PPR" evidence="2">
    <location>
        <begin position="143"/>
        <end position="177"/>
    </location>
</feature>
<keyword evidence="1" id="KW-0677">Repeat</keyword>
<dbReference type="NCBIfam" id="TIGR00756">
    <property type="entry name" value="PPR"/>
    <property type="match status" value="3"/>
</dbReference>
<dbReference type="Gene3D" id="1.25.40.10">
    <property type="entry name" value="Tetratricopeptide repeat domain"/>
    <property type="match status" value="3"/>
</dbReference>
<evidence type="ECO:0000256" key="1">
    <source>
        <dbReference type="ARBA" id="ARBA00022737"/>
    </source>
</evidence>
<name>A0A978VUP5_ZIZJJ</name>
<dbReference type="PANTHER" id="PTHR45613:SF9">
    <property type="entry name" value="MITOCHONDRIAL GROUP I INTRON SPLICING FACTOR CCM1"/>
    <property type="match status" value="1"/>
</dbReference>
<feature type="repeat" description="PPR" evidence="2">
    <location>
        <begin position="315"/>
        <end position="349"/>
    </location>
</feature>
<evidence type="ECO:0000256" key="2">
    <source>
        <dbReference type="PROSITE-ProRule" id="PRU00708"/>
    </source>
</evidence>
<accession>A0A978VUP5</accession>
<organism evidence="4 5">
    <name type="scientific">Ziziphus jujuba var. spinosa</name>
    <dbReference type="NCBI Taxonomy" id="714518"/>
    <lineage>
        <taxon>Eukaryota</taxon>
        <taxon>Viridiplantae</taxon>
        <taxon>Streptophyta</taxon>
        <taxon>Embryophyta</taxon>
        <taxon>Tracheophyta</taxon>
        <taxon>Spermatophyta</taxon>
        <taxon>Magnoliopsida</taxon>
        <taxon>eudicotyledons</taxon>
        <taxon>Gunneridae</taxon>
        <taxon>Pentapetalae</taxon>
        <taxon>rosids</taxon>
        <taxon>fabids</taxon>
        <taxon>Rosales</taxon>
        <taxon>Rhamnaceae</taxon>
        <taxon>Paliureae</taxon>
        <taxon>Ziziphus</taxon>
    </lineage>
</organism>
<evidence type="ECO:0000313" key="5">
    <source>
        <dbReference type="Proteomes" id="UP000813462"/>
    </source>
</evidence>
<dbReference type="Pfam" id="PF13041">
    <property type="entry name" value="PPR_2"/>
    <property type="match status" value="1"/>
</dbReference>
<dbReference type="Pfam" id="PF01535">
    <property type="entry name" value="PPR"/>
    <property type="match status" value="1"/>
</dbReference>
<feature type="repeat" description="PPR" evidence="2">
    <location>
        <begin position="280"/>
        <end position="314"/>
    </location>
</feature>
<feature type="repeat" description="PPR" evidence="2">
    <location>
        <begin position="213"/>
        <end position="247"/>
    </location>
</feature>